<keyword evidence="17" id="KW-0675">Receptor</keyword>
<keyword evidence="10" id="KW-0732">Signal</keyword>
<keyword evidence="16" id="KW-0472">Membrane</keyword>
<dbReference type="PANTHER" id="PTHR48056:SF41">
    <property type="entry name" value="RECEPTOR-LIKE PROTEIN KINASE HAIKU2"/>
    <property type="match status" value="1"/>
</dbReference>
<comment type="catalytic activity">
    <reaction evidence="20">
        <text>L-seryl-[protein] + ATP = O-phospho-L-seryl-[protein] + ADP + H(+)</text>
        <dbReference type="Rhea" id="RHEA:17989"/>
        <dbReference type="Rhea" id="RHEA-COMP:9863"/>
        <dbReference type="Rhea" id="RHEA-COMP:11604"/>
        <dbReference type="ChEBI" id="CHEBI:15378"/>
        <dbReference type="ChEBI" id="CHEBI:29999"/>
        <dbReference type="ChEBI" id="CHEBI:30616"/>
        <dbReference type="ChEBI" id="CHEBI:83421"/>
        <dbReference type="ChEBI" id="CHEBI:456216"/>
        <dbReference type="EC" id="2.7.11.1"/>
    </reaction>
</comment>
<evidence type="ECO:0000256" key="1">
    <source>
        <dbReference type="ARBA" id="ARBA00004162"/>
    </source>
</evidence>
<dbReference type="InterPro" id="IPR013210">
    <property type="entry name" value="LRR_N_plant-typ"/>
</dbReference>
<dbReference type="SUPFAM" id="SSF52058">
    <property type="entry name" value="L domain-like"/>
    <property type="match status" value="2"/>
</dbReference>
<proteinExistence type="inferred from homology"/>
<evidence type="ECO:0000256" key="7">
    <source>
        <dbReference type="ARBA" id="ARBA00022614"/>
    </source>
</evidence>
<dbReference type="Pfam" id="PF08263">
    <property type="entry name" value="LRRNT_2"/>
    <property type="match status" value="1"/>
</dbReference>
<dbReference type="PROSITE" id="PS51450">
    <property type="entry name" value="LRR"/>
    <property type="match status" value="1"/>
</dbReference>
<evidence type="ECO:0000256" key="5">
    <source>
        <dbReference type="ARBA" id="ARBA00022527"/>
    </source>
</evidence>
<dbReference type="Proteomes" id="UP000235220">
    <property type="component" value="Chromosome 13"/>
</dbReference>
<dbReference type="FunFam" id="3.80.10.10:FF:000453">
    <property type="entry name" value="Leucine-rich receptor-like protein kinase family protein"/>
    <property type="match status" value="1"/>
</dbReference>
<evidence type="ECO:0000313" key="22">
    <source>
        <dbReference type="Proteomes" id="UP000235220"/>
    </source>
</evidence>
<keyword evidence="6" id="KW-0597">Phosphoprotein</keyword>
<dbReference type="GO" id="GO:0051707">
    <property type="term" value="P:response to other organism"/>
    <property type="evidence" value="ECO:0007669"/>
    <property type="project" value="UniProtKB-ARBA"/>
</dbReference>
<evidence type="ECO:0000256" key="4">
    <source>
        <dbReference type="ARBA" id="ARBA00022475"/>
    </source>
</evidence>
<dbReference type="InterPro" id="IPR008271">
    <property type="entry name" value="Ser/Thr_kinase_AS"/>
</dbReference>
<evidence type="ECO:0000256" key="14">
    <source>
        <dbReference type="ARBA" id="ARBA00022840"/>
    </source>
</evidence>
<dbReference type="InterPro" id="IPR017441">
    <property type="entry name" value="Protein_kinase_ATP_BS"/>
</dbReference>
<comment type="catalytic activity">
    <reaction evidence="19">
        <text>L-threonyl-[protein] + ATP = O-phospho-L-threonyl-[protein] + ADP + H(+)</text>
        <dbReference type="Rhea" id="RHEA:46608"/>
        <dbReference type="Rhea" id="RHEA-COMP:11060"/>
        <dbReference type="Rhea" id="RHEA-COMP:11605"/>
        <dbReference type="ChEBI" id="CHEBI:15378"/>
        <dbReference type="ChEBI" id="CHEBI:30013"/>
        <dbReference type="ChEBI" id="CHEBI:30616"/>
        <dbReference type="ChEBI" id="CHEBI:61977"/>
        <dbReference type="ChEBI" id="CHEBI:456216"/>
        <dbReference type="EC" id="2.7.11.1"/>
    </reaction>
</comment>
<dbReference type="GO" id="GO:0006952">
    <property type="term" value="P:defense response"/>
    <property type="evidence" value="ECO:0007669"/>
    <property type="project" value="UniProtKB-ARBA"/>
</dbReference>
<comment type="similarity">
    <text evidence="2">Belongs to the protein kinase superfamily. Ser/Thr protein kinase family.</text>
</comment>
<dbReference type="GO" id="GO:0005886">
    <property type="term" value="C:plasma membrane"/>
    <property type="evidence" value="ECO:0007669"/>
    <property type="project" value="UniProtKB-SubCell"/>
</dbReference>
<keyword evidence="13" id="KW-0418">Kinase</keyword>
<dbReference type="Pfam" id="PF00069">
    <property type="entry name" value="Pkinase"/>
    <property type="match status" value="1"/>
</dbReference>
<keyword evidence="18" id="KW-0325">Glycoprotein</keyword>
<dbReference type="FunFam" id="3.30.200.20:FF:000540">
    <property type="entry name" value="Receptor-like protein kinase HAIKU2"/>
    <property type="match status" value="1"/>
</dbReference>
<evidence type="ECO:0000256" key="6">
    <source>
        <dbReference type="ARBA" id="ARBA00022553"/>
    </source>
</evidence>
<dbReference type="Gramene" id="Jr13_02970_p1">
    <property type="protein sequence ID" value="cds.Jr13_02970_p1"/>
    <property type="gene ID" value="Jr13_02970"/>
</dbReference>
<dbReference type="PROSITE" id="PS00107">
    <property type="entry name" value="PROTEIN_KINASE_ATP"/>
    <property type="match status" value="1"/>
</dbReference>
<evidence type="ECO:0000256" key="20">
    <source>
        <dbReference type="ARBA" id="ARBA00048679"/>
    </source>
</evidence>
<keyword evidence="22" id="KW-1185">Reference proteome</keyword>
<dbReference type="CDD" id="cd14066">
    <property type="entry name" value="STKc_IRAK"/>
    <property type="match status" value="1"/>
</dbReference>
<dbReference type="EC" id="2.7.11.1" evidence="3"/>
<evidence type="ECO:0000256" key="11">
    <source>
        <dbReference type="ARBA" id="ARBA00022737"/>
    </source>
</evidence>
<dbReference type="GO" id="GO:0009791">
    <property type="term" value="P:post-embryonic development"/>
    <property type="evidence" value="ECO:0007669"/>
    <property type="project" value="UniProtKB-ARBA"/>
</dbReference>
<keyword evidence="4" id="KW-1003">Cell membrane</keyword>
<dbReference type="KEGG" id="jre:109008705"/>
<comment type="subcellular location">
    <subcellularLocation>
        <location evidence="1">Cell membrane</location>
        <topology evidence="1">Single-pass membrane protein</topology>
    </subcellularLocation>
</comment>
<keyword evidence="5" id="KW-0723">Serine/threonine-protein kinase</keyword>
<dbReference type="AlphaFoldDB" id="A0A2I4GKM8"/>
<dbReference type="OrthoDB" id="2015831at2759"/>
<protein>
    <recommendedName>
        <fullName evidence="3">non-specific serine/threonine protein kinase</fullName>
        <ecNumber evidence="3">2.7.11.1</ecNumber>
    </recommendedName>
</protein>
<evidence type="ECO:0000256" key="13">
    <source>
        <dbReference type="ARBA" id="ARBA00022777"/>
    </source>
</evidence>
<keyword evidence="11" id="KW-0677">Repeat</keyword>
<dbReference type="FunCoup" id="A0A2I4GKM8">
    <property type="interactions" value="639"/>
</dbReference>
<evidence type="ECO:0000256" key="16">
    <source>
        <dbReference type="ARBA" id="ARBA00023136"/>
    </source>
</evidence>
<dbReference type="Pfam" id="PF13855">
    <property type="entry name" value="LRR_8"/>
    <property type="match status" value="1"/>
</dbReference>
<dbReference type="PROSITE" id="PS00108">
    <property type="entry name" value="PROTEIN_KINASE_ST"/>
    <property type="match status" value="1"/>
</dbReference>
<evidence type="ECO:0000256" key="19">
    <source>
        <dbReference type="ARBA" id="ARBA00047899"/>
    </source>
</evidence>
<dbReference type="Pfam" id="PF00560">
    <property type="entry name" value="LRR_1"/>
    <property type="match status" value="4"/>
</dbReference>
<dbReference type="GeneID" id="109008705"/>
<evidence type="ECO:0000256" key="12">
    <source>
        <dbReference type="ARBA" id="ARBA00022741"/>
    </source>
</evidence>
<dbReference type="SMART" id="SM00220">
    <property type="entry name" value="S_TKc"/>
    <property type="match status" value="1"/>
</dbReference>
<dbReference type="InterPro" id="IPR000719">
    <property type="entry name" value="Prot_kinase_dom"/>
</dbReference>
<organism evidence="22 23">
    <name type="scientific">Juglans regia</name>
    <name type="common">English walnut</name>
    <dbReference type="NCBI Taxonomy" id="51240"/>
    <lineage>
        <taxon>Eukaryota</taxon>
        <taxon>Viridiplantae</taxon>
        <taxon>Streptophyta</taxon>
        <taxon>Embryophyta</taxon>
        <taxon>Tracheophyta</taxon>
        <taxon>Spermatophyta</taxon>
        <taxon>Magnoliopsida</taxon>
        <taxon>eudicotyledons</taxon>
        <taxon>Gunneridae</taxon>
        <taxon>Pentapetalae</taxon>
        <taxon>rosids</taxon>
        <taxon>fabids</taxon>
        <taxon>Fagales</taxon>
        <taxon>Juglandaceae</taxon>
        <taxon>Juglans</taxon>
    </lineage>
</organism>
<dbReference type="FunFam" id="3.80.10.10:FF:000234">
    <property type="entry name" value="Probable inactive receptor kinase RLK902"/>
    <property type="match status" value="1"/>
</dbReference>
<dbReference type="FunFam" id="1.10.510.10:FF:000417">
    <property type="entry name" value="Leucine-rich repeat receptor-like protein kinase"/>
    <property type="match status" value="1"/>
</dbReference>
<accession>A0A2I4GKM8</accession>
<evidence type="ECO:0000256" key="9">
    <source>
        <dbReference type="ARBA" id="ARBA00022692"/>
    </source>
</evidence>
<reference evidence="23" key="1">
    <citation type="submission" date="2025-08" db="UniProtKB">
        <authorList>
            <consortium name="RefSeq"/>
        </authorList>
    </citation>
    <scope>IDENTIFICATION</scope>
    <source>
        <tissue evidence="23">Leaves</tissue>
    </source>
</reference>
<keyword evidence="7" id="KW-0433">Leucine-rich repeat</keyword>
<evidence type="ECO:0000256" key="8">
    <source>
        <dbReference type="ARBA" id="ARBA00022679"/>
    </source>
</evidence>
<dbReference type="Gene3D" id="1.10.510.10">
    <property type="entry name" value="Transferase(Phosphotransferase) domain 1"/>
    <property type="match status" value="1"/>
</dbReference>
<evidence type="ECO:0000256" key="3">
    <source>
        <dbReference type="ARBA" id="ARBA00012513"/>
    </source>
</evidence>
<evidence type="ECO:0000256" key="17">
    <source>
        <dbReference type="ARBA" id="ARBA00023170"/>
    </source>
</evidence>
<dbReference type="GO" id="GO:0005524">
    <property type="term" value="F:ATP binding"/>
    <property type="evidence" value="ECO:0007669"/>
    <property type="project" value="UniProtKB-UniRule"/>
</dbReference>
<keyword evidence="15" id="KW-1133">Transmembrane helix</keyword>
<dbReference type="SUPFAM" id="SSF56112">
    <property type="entry name" value="Protein kinase-like (PK-like)"/>
    <property type="match status" value="1"/>
</dbReference>
<dbReference type="InterPro" id="IPR011009">
    <property type="entry name" value="Kinase-like_dom_sf"/>
</dbReference>
<evidence type="ECO:0000256" key="15">
    <source>
        <dbReference type="ARBA" id="ARBA00022989"/>
    </source>
</evidence>
<evidence type="ECO:0000313" key="23">
    <source>
        <dbReference type="RefSeq" id="XP_018844449.2"/>
    </source>
</evidence>
<dbReference type="PROSITE" id="PS50011">
    <property type="entry name" value="PROTEIN_KINASE_DOM"/>
    <property type="match status" value="1"/>
</dbReference>
<feature type="domain" description="Protein kinase" evidence="21">
    <location>
        <begin position="669"/>
        <end position="961"/>
    </location>
</feature>
<dbReference type="GO" id="GO:0004674">
    <property type="term" value="F:protein serine/threonine kinase activity"/>
    <property type="evidence" value="ECO:0007669"/>
    <property type="project" value="UniProtKB-KW"/>
</dbReference>
<gene>
    <name evidence="23" type="primary">LOC109008705</name>
</gene>
<sequence>MSANQCLQQRPPPVVLVFLMFLSLISFSKSDELQPLLEFKSALQKSNTNVFSSWTQGNSACNFTGILCNSDGLVTEINLSRQNLHGNLPFDSICSLQSLEKLSLGSNFLYGTITHDLKNCTSLQHLDLGYNSFSGQVPDLSSLGLLNFLNLTKNGFSGPFPWRSLENLTSLAFLSLGDNIFEPSPFPVEVLKLEKLYWLYLSNCSLEGLIPKGLGNLTQLINIELSWNQLSGEIPTDILKLKNLWQLELYYNLLTGKLPVGLGNLTSLVNFDVGHNNLQGNISEVRFLTGLSALQLFENQFTGEVPKELGEFKKLVKLSLYSNKFTGSLPQKLGSWSDFYYIDVSENFLSGPIPPNMCQNGKMIKLLVLQNSFTGGIPENYANCSSLIRIRVANNSLSGVVPAGIWGLPNLSILDVSMNSFEGPVASNIDKAKSLAQLFLSNNRFSGELPLAISETSALVSIQLSSNQFSGQIPATIGGLKNLNSLHLDGNKFSGSIPDSLGSCVSLTDINLSGNSLSGNIPAGLGSLLTLNSLNLSNNNLSGEIPTSLSSPKLSLLDLSNNQLIGQIPEALSIEVFSDSFDGNPGLCSPNFKHLRPCSSGSRTTSHHLRTLISCFIAGALILLVSLTCFLYVKLRYNNILDRPLKSNYWDMKPYRVIGFVENEITDAIKKENLIGKGGSGNVYKVVLSDGKELAVKHIWMSDPGDQKNCQSSSAMLRKRIFRSAEYEAEVATLSSLRHVNLVKLYCSITSEDSNLLVYEYLPNGSLWDRLHACRKIEIGWKVRYEIALGAARGLEYLHHGYDRPVIHRDVKSSNILLDGDWKPRIADFGLAKIVHPGGGDWTHVVAGTLGYIAPECAYAYKINEKCDVYSFGVVLMELVTGKRPIEQEFGESRDIVCWVYSQMNSKESLLYLLDSTISEDLKEDAIKVLRIAIHCTARLPSLRPSMRMVVQMLEEAEPYKPTNIIVNKECQDSSDERWKNISRTRALELES</sequence>
<dbReference type="Gene3D" id="3.80.10.10">
    <property type="entry name" value="Ribonuclease Inhibitor"/>
    <property type="match status" value="3"/>
</dbReference>
<keyword evidence="9" id="KW-0812">Transmembrane</keyword>
<evidence type="ECO:0000256" key="10">
    <source>
        <dbReference type="ARBA" id="ARBA00022729"/>
    </source>
</evidence>
<keyword evidence="8" id="KW-0808">Transferase</keyword>
<evidence type="ECO:0000256" key="18">
    <source>
        <dbReference type="ARBA" id="ARBA00023180"/>
    </source>
</evidence>
<dbReference type="Gene3D" id="3.30.200.20">
    <property type="entry name" value="Phosphorylase Kinase, domain 1"/>
    <property type="match status" value="1"/>
</dbReference>
<dbReference type="RefSeq" id="XP_018844449.2">
    <property type="nucleotide sequence ID" value="XM_018988904.2"/>
</dbReference>
<keyword evidence="12" id="KW-0547">Nucleotide-binding</keyword>
<dbReference type="FunFam" id="3.80.10.10:FF:000233">
    <property type="entry name" value="Leucine-rich repeat receptor-like protein kinase TDR"/>
    <property type="match status" value="1"/>
</dbReference>
<keyword evidence="14" id="KW-0067">ATP-binding</keyword>
<name>A0A2I4GKM8_JUGRE</name>
<evidence type="ECO:0000256" key="2">
    <source>
        <dbReference type="ARBA" id="ARBA00008684"/>
    </source>
</evidence>
<dbReference type="PANTHER" id="PTHR48056">
    <property type="entry name" value="LRR RECEPTOR-LIKE SERINE/THREONINE-PROTEIN KINASE-RELATED"/>
    <property type="match status" value="1"/>
</dbReference>
<dbReference type="InterPro" id="IPR001611">
    <property type="entry name" value="Leu-rich_rpt"/>
</dbReference>
<dbReference type="InterPro" id="IPR032675">
    <property type="entry name" value="LRR_dom_sf"/>
</dbReference>
<evidence type="ECO:0000259" key="21">
    <source>
        <dbReference type="PROSITE" id="PS50011"/>
    </source>
</evidence>
<dbReference type="InterPro" id="IPR050647">
    <property type="entry name" value="Plant_LRR-RLKs"/>
</dbReference>